<dbReference type="InterPro" id="IPR025296">
    <property type="entry name" value="DUF4158"/>
</dbReference>
<dbReference type="EMBL" id="CP003601">
    <property type="protein sequence ID" value="AFY96854.1"/>
    <property type="molecule type" value="Genomic_DNA"/>
</dbReference>
<evidence type="ECO:0000256" key="2">
    <source>
        <dbReference type="ARBA" id="ARBA00022578"/>
    </source>
</evidence>
<evidence type="ECO:0000256" key="3">
    <source>
        <dbReference type="ARBA" id="ARBA00023125"/>
    </source>
</evidence>
<proteinExistence type="inferred from homology"/>
<evidence type="ECO:0000313" key="9">
    <source>
        <dbReference type="Proteomes" id="UP000010366"/>
    </source>
</evidence>
<feature type="domain" description="DUF4158" evidence="6">
    <location>
        <begin position="11"/>
        <end position="173"/>
    </location>
</feature>
<dbReference type="EMBL" id="CP003600">
    <property type="protein sequence ID" value="AFY91792.1"/>
    <property type="molecule type" value="Genomic_DNA"/>
</dbReference>
<name>K9URH8_CHAP6</name>
<dbReference type="HOGENOM" id="CLU_009098_1_1_3"/>
<evidence type="ECO:0000259" key="6">
    <source>
        <dbReference type="Pfam" id="PF13700"/>
    </source>
</evidence>
<reference evidence="8 9" key="2">
    <citation type="submission" date="2012-05" db="EMBL/GenBank/DDBJ databases">
        <title>Noncontiguous Finished plasmid 1 of genome of Chamaesiphon sp. PCC 6605.</title>
        <authorList>
            <consortium name="US DOE Joint Genome Institute"/>
            <person name="Gugger M."/>
            <person name="Coursin T."/>
            <person name="Rippka R."/>
            <person name="Tandeau De Marsac N."/>
            <person name="Huntemann M."/>
            <person name="Wei C.-L."/>
            <person name="Han J."/>
            <person name="Detter J.C."/>
            <person name="Han C."/>
            <person name="Tapia R."/>
            <person name="Chen A."/>
            <person name="Kyrpides N."/>
            <person name="Mavromatis K."/>
            <person name="Markowitz V."/>
            <person name="Szeto E."/>
            <person name="Ivanova N."/>
            <person name="Pagani I."/>
            <person name="Pati A."/>
            <person name="Goodwin L."/>
            <person name="Nordberg H.P."/>
            <person name="Cantor M.N."/>
            <person name="Hua S.X."/>
            <person name="Woyke T."/>
            <person name="Kerfeld C.A."/>
        </authorList>
    </citation>
    <scope>NUCLEOTIDE SEQUENCE [LARGE SCALE GENOMIC DNA]</scope>
    <source>
        <strain evidence="9">ATCC 27169 / PCC 6605</strain>
        <strain evidence="8">PCC 6605</strain>
        <plasmid evidence="8">pCHA6605.01</plasmid>
        <plasmid evidence="9">Plasmid pCHA6605.01</plasmid>
    </source>
</reference>
<dbReference type="KEGG" id="cmp:Cha6605_6009"/>
<evidence type="ECO:0000313" key="7">
    <source>
        <dbReference type="EMBL" id="AFY91792.1"/>
    </source>
</evidence>
<dbReference type="Pfam" id="PF13700">
    <property type="entry name" value="DUF4158"/>
    <property type="match status" value="1"/>
</dbReference>
<keyword evidence="3" id="KW-0238">DNA-binding</keyword>
<dbReference type="PATRIC" id="fig|1173020.3.peg.598"/>
<geneLocation type="plasmid" evidence="8 9">
    <name>pCHA6605.01</name>
</geneLocation>
<keyword evidence="4" id="KW-0233">DNA recombination</keyword>
<keyword evidence="2" id="KW-0815">Transposition</keyword>
<keyword evidence="9" id="KW-1185">Reference proteome</keyword>
<dbReference type="InterPro" id="IPR047653">
    <property type="entry name" value="Tn3-like_transpos"/>
</dbReference>
<comment type="similarity">
    <text evidence="1">Belongs to the transposase 7 family.</text>
</comment>
<gene>
    <name evidence="7" type="ORF">Cha6605_0503</name>
    <name evidence="8" type="ORF">Cha6605_6009</name>
</gene>
<evidence type="ECO:0000256" key="4">
    <source>
        <dbReference type="ARBA" id="ARBA00023172"/>
    </source>
</evidence>
<dbReference type="GO" id="GO:0004803">
    <property type="term" value="F:transposase activity"/>
    <property type="evidence" value="ECO:0007669"/>
    <property type="project" value="InterPro"/>
</dbReference>
<accession>K9URH8</accession>
<dbReference type="eggNOG" id="COG4644">
    <property type="taxonomic scope" value="Bacteria"/>
</dbReference>
<dbReference type="GO" id="GO:0006313">
    <property type="term" value="P:DNA transposition"/>
    <property type="evidence" value="ECO:0007669"/>
    <property type="project" value="InterPro"/>
</dbReference>
<evidence type="ECO:0000256" key="1">
    <source>
        <dbReference type="ARBA" id="ARBA00009402"/>
    </source>
</evidence>
<organism evidence="8 9">
    <name type="scientific">Chamaesiphon minutus (strain ATCC 27169 / PCC 6605)</name>
    <dbReference type="NCBI Taxonomy" id="1173020"/>
    <lineage>
        <taxon>Bacteria</taxon>
        <taxon>Bacillati</taxon>
        <taxon>Cyanobacteriota</taxon>
        <taxon>Cyanophyceae</taxon>
        <taxon>Gomontiellales</taxon>
        <taxon>Chamaesiphonaceae</taxon>
        <taxon>Chamaesiphon</taxon>
    </lineage>
</organism>
<dbReference type="InterPro" id="IPR002513">
    <property type="entry name" value="Tn3_Tnp_DDE_dom"/>
</dbReference>
<dbReference type="Proteomes" id="UP000010366">
    <property type="component" value="Chromosome"/>
</dbReference>
<reference evidence="7 9" key="1">
    <citation type="submission" date="2012-05" db="EMBL/GenBank/DDBJ databases">
        <title>Finished chromosome of genome of Chamaesiphon sp. PCC 6605.</title>
        <authorList>
            <consortium name="US DOE Joint Genome Institute"/>
            <person name="Gugger M."/>
            <person name="Coursin T."/>
            <person name="Rippka R."/>
            <person name="Tandeau De Marsac N."/>
            <person name="Huntemann M."/>
            <person name="Wei C.-L."/>
            <person name="Han J."/>
            <person name="Detter J.C."/>
            <person name="Han C."/>
            <person name="Tapia R."/>
            <person name="Chen A."/>
            <person name="Kyrpides N."/>
            <person name="Mavromatis K."/>
            <person name="Markowitz V."/>
            <person name="Szeto E."/>
            <person name="Ivanova N."/>
            <person name="Pagani I."/>
            <person name="Pati A."/>
            <person name="Goodwin L."/>
            <person name="Nordberg H.P."/>
            <person name="Cantor M.N."/>
            <person name="Hua S.X."/>
            <person name="Woyke T."/>
            <person name="Kerfeld C.A."/>
        </authorList>
    </citation>
    <scope>NUCLEOTIDE SEQUENCE [LARGE SCALE GENOMIC DNA]</scope>
    <source>
        <strain evidence="9">ATCC 27169 / PCC 6605</strain>
        <strain evidence="7">PCC 6605</strain>
    </source>
</reference>
<dbReference type="KEGG" id="cmp:Cha6605_0503"/>
<dbReference type="AlphaFoldDB" id="K9URH8"/>
<dbReference type="Proteomes" id="UP000010366">
    <property type="component" value="Plasmid pCHA6605.01"/>
</dbReference>
<evidence type="ECO:0000259" key="5">
    <source>
        <dbReference type="Pfam" id="PF01526"/>
    </source>
</evidence>
<dbReference type="NCBIfam" id="NF033527">
    <property type="entry name" value="transpos_Tn3"/>
    <property type="match status" value="1"/>
</dbReference>
<dbReference type="GO" id="GO:0003677">
    <property type="term" value="F:DNA binding"/>
    <property type="evidence" value="ECO:0007669"/>
    <property type="project" value="UniProtKB-KW"/>
</dbReference>
<dbReference type="Pfam" id="PF01526">
    <property type="entry name" value="DDE_Tnp_Tn3"/>
    <property type="match status" value="1"/>
</dbReference>
<dbReference type="STRING" id="1173020.Cha6605_0503"/>
<evidence type="ECO:0000313" key="8">
    <source>
        <dbReference type="EMBL" id="AFY96854.1"/>
    </source>
</evidence>
<protein>
    <submittedName>
        <fullName evidence="8">Transposase, TnpA family</fullName>
    </submittedName>
</protein>
<sequence length="1007" mass="113544">MPDLAGIPNGFMTAIERTAYPRFKSQATVKELTEIYTPSASELIFAQTQVKSKRGLLRLLVMLKSFQRLGYFPPSEAVPPTVVGHIRACLNLSANVCAIPPERSRYYYAEAIRAYLGVHPYDRKAQTAIATAIAQAAQVMEYPADLINVAVEELVKERYELPAFSTLDRLVGHIRTVVNNRLFGRITNAMTPIQQAFVDDLLATSPASGLTFSLLRAPPKSARLSHVQALQAKFEQMLTCGDVRQLLITIAPAKVKSFAAQAKALALTDLRELKLAKRRALLICLLYRVQVKTRDHLVEMFLKRMQKMHQCARDKLVELREQHLAQTASMLGVLAEILQTSAGETDTASLGERVQSVLETHGGAVALLEQCEEITAYNSDNYLPLVWRFYSRYRSVLFPLVRGLEIQSTSQDLSLTAALTVVLAHEDRRSKWLPVDDLDLSFMSERWRRLVVEEHEGKVRLVRQQFEVCIFTYLAAEFKSGDACVVGSENYADFREQLLSWDECQPLLADYCQQTGMAPTAAQFVEQLQIELTETATTVDQICQDGTQITISAEGEPVLKRIAAAPPPSGAKELEAEILQRLPERSVLDILCHVEHWLNWVRHFGPVSGSEPKIENSVERYILAVFGYGCNLGPNQTARHTRGKVSSRMLAYVNRQHISIQQLEAAMRDLINAYNLLELPKCWGTGKKAAADGSKFEVYENNLMSEYHIRYGGYGGIAYHHVSDTYIALFTHFINCGVWEAVYILDGLLKNTSDIQPDTLHADTQGQSTTVFGLSYLLGIKLMPRIRNWQDYKFFRPSQDAVYEYIDPLFKDVIDWQLIRTHWQDLMRVVLSIQAGKFLPSMLLRKLGSYSRKNRLYQAFRELGRVVRTIFLLEYISDRGLRQEITACTNIVEGYNHFLDWIFFGKEGIITENDPEQQEKRVKYLDLVASAVILHNAVDLSVVIQQLTAEGVKIDRSMLATLSPYLTGHLKRYGDFVIDLQSIPAPLEGAIHLPIVSALSEANNLDG</sequence>
<feature type="domain" description="Tn3 transposase DDE" evidence="5">
    <location>
        <begin position="589"/>
        <end position="976"/>
    </location>
</feature>
<keyword evidence="8" id="KW-0614">Plasmid</keyword>